<evidence type="ECO:0000313" key="2">
    <source>
        <dbReference type="EMBL" id="RJG55054.1"/>
    </source>
</evidence>
<proteinExistence type="predicted"/>
<dbReference type="Gene3D" id="1.10.1660.10">
    <property type="match status" value="1"/>
</dbReference>
<dbReference type="InterPro" id="IPR009061">
    <property type="entry name" value="DNA-bd_dom_put_sf"/>
</dbReference>
<dbReference type="GO" id="GO:0003677">
    <property type="term" value="F:DNA binding"/>
    <property type="evidence" value="ECO:0007669"/>
    <property type="project" value="UniProtKB-KW"/>
</dbReference>
<reference evidence="2 3" key="1">
    <citation type="submission" date="2018-08" db="EMBL/GenBank/DDBJ databases">
        <title>Sphingobium sp. EO9.</title>
        <authorList>
            <person name="Park Y."/>
            <person name="Kim K.H."/>
            <person name="Jeon C.O."/>
        </authorList>
    </citation>
    <scope>NUCLEOTIDE SEQUENCE [LARGE SCALE GENOMIC DNA]</scope>
    <source>
        <strain evidence="2 3">EO9</strain>
    </source>
</reference>
<dbReference type="AlphaFoldDB" id="A0A418YT42"/>
<sequence>MEPLCCSVLDAAKSIGVSRATIYNWMKEGRIETSRVGGRRLVKIASIRRLAEAA</sequence>
<dbReference type="Pfam" id="PF12728">
    <property type="entry name" value="HTH_17"/>
    <property type="match status" value="1"/>
</dbReference>
<keyword evidence="3" id="KW-1185">Reference proteome</keyword>
<dbReference type="NCBIfam" id="TIGR01764">
    <property type="entry name" value="excise"/>
    <property type="match status" value="1"/>
</dbReference>
<gene>
    <name evidence="2" type="ORF">D0Z70_09525</name>
</gene>
<organism evidence="2 3">
    <name type="scientific">Sphingobium terrigena</name>
    <dbReference type="NCBI Taxonomy" id="2304063"/>
    <lineage>
        <taxon>Bacteria</taxon>
        <taxon>Pseudomonadati</taxon>
        <taxon>Pseudomonadota</taxon>
        <taxon>Alphaproteobacteria</taxon>
        <taxon>Sphingomonadales</taxon>
        <taxon>Sphingomonadaceae</taxon>
        <taxon>Sphingobium</taxon>
    </lineage>
</organism>
<dbReference type="RefSeq" id="WP_119745746.1">
    <property type="nucleotide sequence ID" value="NZ_QVRA01000007.1"/>
</dbReference>
<dbReference type="EMBL" id="QVRA01000007">
    <property type="protein sequence ID" value="RJG55054.1"/>
    <property type="molecule type" value="Genomic_DNA"/>
</dbReference>
<protein>
    <submittedName>
        <fullName evidence="2">DNA-binding protein</fullName>
    </submittedName>
</protein>
<dbReference type="Proteomes" id="UP000283469">
    <property type="component" value="Unassembled WGS sequence"/>
</dbReference>
<evidence type="ECO:0000313" key="3">
    <source>
        <dbReference type="Proteomes" id="UP000283469"/>
    </source>
</evidence>
<accession>A0A418YT42</accession>
<dbReference type="InterPro" id="IPR010093">
    <property type="entry name" value="SinI_DNA-bd"/>
</dbReference>
<dbReference type="SUPFAM" id="SSF46955">
    <property type="entry name" value="Putative DNA-binding domain"/>
    <property type="match status" value="1"/>
</dbReference>
<dbReference type="InterPro" id="IPR041657">
    <property type="entry name" value="HTH_17"/>
</dbReference>
<evidence type="ECO:0000259" key="1">
    <source>
        <dbReference type="Pfam" id="PF12728"/>
    </source>
</evidence>
<comment type="caution">
    <text evidence="2">The sequence shown here is derived from an EMBL/GenBank/DDBJ whole genome shotgun (WGS) entry which is preliminary data.</text>
</comment>
<feature type="domain" description="Helix-turn-helix" evidence="1">
    <location>
        <begin position="10"/>
        <end position="53"/>
    </location>
</feature>
<dbReference type="OrthoDB" id="7226381at2"/>
<name>A0A418YT42_9SPHN</name>
<keyword evidence="2" id="KW-0238">DNA-binding</keyword>